<evidence type="ECO:0000256" key="6">
    <source>
        <dbReference type="ARBA" id="ARBA00022490"/>
    </source>
</evidence>
<evidence type="ECO:0000313" key="13">
    <source>
        <dbReference type="Proteomes" id="UP000886520"/>
    </source>
</evidence>
<reference evidence="12" key="1">
    <citation type="submission" date="2021-01" db="EMBL/GenBank/DDBJ databases">
        <title>Adiantum capillus-veneris genome.</title>
        <authorList>
            <person name="Fang Y."/>
            <person name="Liao Q."/>
        </authorList>
    </citation>
    <scope>NUCLEOTIDE SEQUENCE</scope>
    <source>
        <strain evidence="12">H3</strain>
        <tissue evidence="12">Leaf</tissue>
    </source>
</reference>
<dbReference type="GO" id="GO:0005634">
    <property type="term" value="C:nucleus"/>
    <property type="evidence" value="ECO:0007669"/>
    <property type="project" value="UniProtKB-SubCell"/>
</dbReference>
<name>A0A9D4UAF3_ADICA</name>
<dbReference type="PANTHER" id="PTHR44111">
    <property type="entry name" value="ELONGATOR COMPLEX PROTEIN 2"/>
    <property type="match status" value="1"/>
</dbReference>
<comment type="subcellular location">
    <subcellularLocation>
        <location evidence="2">Cytoplasm</location>
    </subcellularLocation>
    <subcellularLocation>
        <location evidence="1">Nucleus</location>
    </subcellularLocation>
</comment>
<keyword evidence="8" id="KW-0819">tRNA processing</keyword>
<dbReference type="Gene3D" id="2.130.10.10">
    <property type="entry name" value="YVTN repeat-like/Quinoprotein amine dehydrogenase"/>
    <property type="match status" value="6"/>
</dbReference>
<dbReference type="SUPFAM" id="SSF50978">
    <property type="entry name" value="WD40 repeat-like"/>
    <property type="match status" value="2"/>
</dbReference>
<dbReference type="AlphaFoldDB" id="A0A9D4UAF3"/>
<dbReference type="PANTHER" id="PTHR44111:SF1">
    <property type="entry name" value="ELONGATOR COMPLEX PROTEIN 2"/>
    <property type="match status" value="1"/>
</dbReference>
<dbReference type="Pfam" id="PF00400">
    <property type="entry name" value="WD40"/>
    <property type="match status" value="7"/>
</dbReference>
<feature type="repeat" description="WD" evidence="11">
    <location>
        <begin position="416"/>
        <end position="447"/>
    </location>
</feature>
<organism evidence="12 13">
    <name type="scientific">Adiantum capillus-veneris</name>
    <name type="common">Maidenhair fern</name>
    <dbReference type="NCBI Taxonomy" id="13818"/>
    <lineage>
        <taxon>Eukaryota</taxon>
        <taxon>Viridiplantae</taxon>
        <taxon>Streptophyta</taxon>
        <taxon>Embryophyta</taxon>
        <taxon>Tracheophyta</taxon>
        <taxon>Polypodiopsida</taxon>
        <taxon>Polypodiidae</taxon>
        <taxon>Polypodiales</taxon>
        <taxon>Pteridineae</taxon>
        <taxon>Pteridaceae</taxon>
        <taxon>Vittarioideae</taxon>
        <taxon>Adiantum</taxon>
    </lineage>
</organism>
<evidence type="ECO:0000313" key="12">
    <source>
        <dbReference type="EMBL" id="KAI5064155.1"/>
    </source>
</evidence>
<dbReference type="PROSITE" id="PS50294">
    <property type="entry name" value="WD_REPEATS_REGION"/>
    <property type="match status" value="1"/>
</dbReference>
<dbReference type="InterPro" id="IPR015943">
    <property type="entry name" value="WD40/YVTN_repeat-like_dom_sf"/>
</dbReference>
<keyword evidence="13" id="KW-1185">Reference proteome</keyword>
<evidence type="ECO:0000256" key="8">
    <source>
        <dbReference type="ARBA" id="ARBA00022694"/>
    </source>
</evidence>
<dbReference type="FunFam" id="2.130.10.10:FF:000400">
    <property type="entry name" value="Elongator acetyltransferase complex subunit 2"/>
    <property type="match status" value="1"/>
</dbReference>
<evidence type="ECO:0000256" key="7">
    <source>
        <dbReference type="ARBA" id="ARBA00022574"/>
    </source>
</evidence>
<feature type="repeat" description="WD" evidence="11">
    <location>
        <begin position="223"/>
        <end position="264"/>
    </location>
</feature>
<sequence length="862" mass="94557">MPCAAMGEVDRMEVYASFVSCGCNRCVNAAAWGPSNLVAFAAHNAVAIFSPQRAEIVWTLPGHKDLVNCVEWLPKYHLNLEDGLKSEAHYLLSGSADGIIILWAYHPMKNKWRSVQQLPNSHLKAVSCLAGLMLSPCEALFSSCSSDCTVRVWRATLPSEVGGECKLSFLQCIATGSRAVVAVSLALLPDSASGVLLAMGGLDNNIHLHSAMQDGQFVPACILKGHQDWVRSLDFAYNVSDKGVGQVIYLASAGQDRNIRIWRIGAKTNKAGSADSQEQAPSIKMYIEGPVFRAGSTLYQASMESLLTGHDDWVYSVKWQPPPSDSSRKSSGKSQQMSILSASMDRTMMIWRPDPLTGLWLNEVTVGELGHTALGFYGGLWSPAGDAILAHAFGGSFHLWKDVGMQASEWQPQLVPSGHAGFVSDIAWAKNGQFLLSTSHDQTTRLYASWNQSKAGETRNVLSWHEIARPQVHGHDLNCLAVIKGTGNYQYVSGAEEKVARVFEAPGSFLMTLEHISKCRDNGNGEFIRPEDVKVLGANMSALGLSQKPIYVTGSQSSKSVNANVENIEAIPDAVPVVHSKPPLEEDLGWNTLWPETHKLYGHGNELFAMCSDYCGRLMATACKGQSANVADIWLWEVHSWKALQQLHSHSLTVTQMEFSHDDKFLLSVSRDRHFSLFRAPGTNMSIPSEHSAYELVCRVEAHKRIIWSCSWSPCDRFFATASRDKVVKIWGVSDKDGGCTAKQMGVFPMFKSSVTAVAWAPCMVGEGYLLGIGMEDGLIELWKVKPILAKAADETTTAFIDGVVGFESVRYYQFDAFLCHVASVNRLAWRKPGEQPVILEQMQLASCGADHAVRIFSFKQA</sequence>
<dbReference type="GO" id="GO:0002098">
    <property type="term" value="P:tRNA wobble uridine modification"/>
    <property type="evidence" value="ECO:0007669"/>
    <property type="project" value="InterPro"/>
</dbReference>
<gene>
    <name evidence="12" type="ORF">GOP47_0020825</name>
</gene>
<dbReference type="OrthoDB" id="27911at2759"/>
<feature type="repeat" description="WD" evidence="11">
    <location>
        <begin position="700"/>
        <end position="731"/>
    </location>
</feature>
<evidence type="ECO:0000256" key="2">
    <source>
        <dbReference type="ARBA" id="ARBA00004496"/>
    </source>
</evidence>
<dbReference type="InterPro" id="IPR036322">
    <property type="entry name" value="WD40_repeat_dom_sf"/>
</dbReference>
<accession>A0A9D4UAF3</accession>
<dbReference type="EMBL" id="JABFUD020000020">
    <property type="protein sequence ID" value="KAI5064155.1"/>
    <property type="molecule type" value="Genomic_DNA"/>
</dbReference>
<dbReference type="InterPro" id="IPR001680">
    <property type="entry name" value="WD40_rpt"/>
</dbReference>
<evidence type="ECO:0000256" key="9">
    <source>
        <dbReference type="ARBA" id="ARBA00022737"/>
    </source>
</evidence>
<evidence type="ECO:0000256" key="5">
    <source>
        <dbReference type="ARBA" id="ARBA00020267"/>
    </source>
</evidence>
<protein>
    <recommendedName>
        <fullName evidence="5">Elongator complex protein 2</fullName>
    </recommendedName>
</protein>
<dbReference type="InterPro" id="IPR037289">
    <property type="entry name" value="Elp2"/>
</dbReference>
<comment type="pathway">
    <text evidence="3">tRNA modification; 5-methoxycarbonylmethyl-2-thiouridine-tRNA biosynthesis.</text>
</comment>
<evidence type="ECO:0000256" key="1">
    <source>
        <dbReference type="ARBA" id="ARBA00004123"/>
    </source>
</evidence>
<evidence type="ECO:0000256" key="11">
    <source>
        <dbReference type="PROSITE-ProRule" id="PRU00221"/>
    </source>
</evidence>
<evidence type="ECO:0000256" key="10">
    <source>
        <dbReference type="ARBA" id="ARBA00023242"/>
    </source>
</evidence>
<dbReference type="GO" id="GO:0005737">
    <property type="term" value="C:cytoplasm"/>
    <property type="evidence" value="ECO:0007669"/>
    <property type="project" value="UniProtKB-SubCell"/>
</dbReference>
<keyword evidence="9" id="KW-0677">Repeat</keyword>
<keyword evidence="6" id="KW-0963">Cytoplasm</keyword>
<comment type="similarity">
    <text evidence="4">Belongs to the WD repeat ELP2 family.</text>
</comment>
<proteinExistence type="inferred from homology"/>
<evidence type="ECO:0000256" key="3">
    <source>
        <dbReference type="ARBA" id="ARBA00005043"/>
    </source>
</evidence>
<dbReference type="PROSITE" id="PS50082">
    <property type="entry name" value="WD_REPEATS_2"/>
    <property type="match status" value="3"/>
</dbReference>
<dbReference type="Proteomes" id="UP000886520">
    <property type="component" value="Chromosome 20"/>
</dbReference>
<dbReference type="GO" id="GO:0033588">
    <property type="term" value="C:elongator holoenzyme complex"/>
    <property type="evidence" value="ECO:0007669"/>
    <property type="project" value="InterPro"/>
</dbReference>
<comment type="caution">
    <text evidence="12">The sequence shown here is derived from an EMBL/GenBank/DDBJ whole genome shotgun (WGS) entry which is preliminary data.</text>
</comment>
<keyword evidence="10" id="KW-0539">Nucleus</keyword>
<dbReference type="SMART" id="SM00320">
    <property type="entry name" value="WD40"/>
    <property type="match status" value="11"/>
</dbReference>
<keyword evidence="7 11" id="KW-0853">WD repeat</keyword>
<evidence type="ECO:0000256" key="4">
    <source>
        <dbReference type="ARBA" id="ARBA00005881"/>
    </source>
</evidence>